<reference evidence="1" key="1">
    <citation type="journal article" date="2023" name="Mol. Biol. Evol.">
        <title>Third-Generation Sequencing Reveals the Adaptive Role of the Epigenome in Three Deep-Sea Polychaetes.</title>
        <authorList>
            <person name="Perez M."/>
            <person name="Aroh O."/>
            <person name="Sun Y."/>
            <person name="Lan Y."/>
            <person name="Juniper S.K."/>
            <person name="Young C.R."/>
            <person name="Angers B."/>
            <person name="Qian P.Y."/>
        </authorList>
    </citation>
    <scope>NUCLEOTIDE SEQUENCE</scope>
    <source>
        <strain evidence="1">P08H-3</strain>
    </source>
</reference>
<protein>
    <submittedName>
        <fullName evidence="1">Uncharacterized protein</fullName>
    </submittedName>
</protein>
<dbReference type="Proteomes" id="UP001208570">
    <property type="component" value="Unassembled WGS sequence"/>
</dbReference>
<evidence type="ECO:0000313" key="2">
    <source>
        <dbReference type="Proteomes" id="UP001208570"/>
    </source>
</evidence>
<keyword evidence="2" id="KW-1185">Reference proteome</keyword>
<dbReference type="GO" id="GO:0005794">
    <property type="term" value="C:Golgi apparatus"/>
    <property type="evidence" value="ECO:0007669"/>
    <property type="project" value="TreeGrafter"/>
</dbReference>
<dbReference type="InterPro" id="IPR008551">
    <property type="entry name" value="TANGO2"/>
</dbReference>
<gene>
    <name evidence="1" type="ORF">LSH36_38g02001</name>
</gene>
<accession>A0AAD9K9J7</accession>
<sequence>MCITFLYINNDPQKSDYQLIIASNRDEFYRRPSKPAERWPKNPQCISGFLVSDFLMNDVSAKEYLSSTEKEKNLYNPFHLVLLEKRLKTWSLNYLGSDDTVVPCVLGDGTHGWCNGCVSTPWQKVKQGLAQFSIIMDQNKTKDSRDQIVKSLMTLLSDSSPHLPDVHLEAVTARKDLIKGLSGIFVDLKSIQYGTRTSTLVLIDNEGCGEFIEKTMREPIVPEQPVWDTQTIPFKI</sequence>
<dbReference type="EMBL" id="JAODUP010000038">
    <property type="protein sequence ID" value="KAK2166513.1"/>
    <property type="molecule type" value="Genomic_DNA"/>
</dbReference>
<dbReference type="Pfam" id="PF05742">
    <property type="entry name" value="TANGO2"/>
    <property type="match status" value="1"/>
</dbReference>
<dbReference type="GO" id="GO:0009306">
    <property type="term" value="P:protein secretion"/>
    <property type="evidence" value="ECO:0007669"/>
    <property type="project" value="TreeGrafter"/>
</dbReference>
<evidence type="ECO:0000313" key="1">
    <source>
        <dbReference type="EMBL" id="KAK2166513.1"/>
    </source>
</evidence>
<dbReference type="PANTHER" id="PTHR17985">
    <property type="entry name" value="SER/THR-RICH PROTEIN T10 IN DGCR REGION"/>
    <property type="match status" value="1"/>
</dbReference>
<dbReference type="AlphaFoldDB" id="A0AAD9K9J7"/>
<name>A0AAD9K9J7_9ANNE</name>
<organism evidence="1 2">
    <name type="scientific">Paralvinella palmiformis</name>
    <dbReference type="NCBI Taxonomy" id="53620"/>
    <lineage>
        <taxon>Eukaryota</taxon>
        <taxon>Metazoa</taxon>
        <taxon>Spiralia</taxon>
        <taxon>Lophotrochozoa</taxon>
        <taxon>Annelida</taxon>
        <taxon>Polychaeta</taxon>
        <taxon>Sedentaria</taxon>
        <taxon>Canalipalpata</taxon>
        <taxon>Terebellida</taxon>
        <taxon>Terebelliformia</taxon>
        <taxon>Alvinellidae</taxon>
        <taxon>Paralvinella</taxon>
    </lineage>
</organism>
<proteinExistence type="predicted"/>
<comment type="caution">
    <text evidence="1">The sequence shown here is derived from an EMBL/GenBank/DDBJ whole genome shotgun (WGS) entry which is preliminary data.</text>
</comment>
<dbReference type="GO" id="GO:0007030">
    <property type="term" value="P:Golgi organization"/>
    <property type="evidence" value="ECO:0007669"/>
    <property type="project" value="TreeGrafter"/>
</dbReference>
<dbReference type="PANTHER" id="PTHR17985:SF8">
    <property type="entry name" value="TRANSPORT AND GOLGI ORGANIZATION PROTEIN 2 HOMOLOG"/>
    <property type="match status" value="1"/>
</dbReference>